<organism evidence="2 3">
    <name type="scientific">Hymenochirus boettgeri</name>
    <name type="common">Congo dwarf clawed frog</name>
    <dbReference type="NCBI Taxonomy" id="247094"/>
    <lineage>
        <taxon>Eukaryota</taxon>
        <taxon>Metazoa</taxon>
        <taxon>Chordata</taxon>
        <taxon>Craniata</taxon>
        <taxon>Vertebrata</taxon>
        <taxon>Euteleostomi</taxon>
        <taxon>Amphibia</taxon>
        <taxon>Batrachia</taxon>
        <taxon>Anura</taxon>
        <taxon>Pipoidea</taxon>
        <taxon>Pipidae</taxon>
        <taxon>Pipinae</taxon>
        <taxon>Hymenochirus</taxon>
    </lineage>
</organism>
<name>A0A8T2IUL9_9PIPI</name>
<dbReference type="AlphaFoldDB" id="A0A8T2IUL9"/>
<keyword evidence="3" id="KW-1185">Reference proteome</keyword>
<dbReference type="Proteomes" id="UP000812440">
    <property type="component" value="Chromosome 7"/>
</dbReference>
<evidence type="ECO:0000313" key="3">
    <source>
        <dbReference type="Proteomes" id="UP000812440"/>
    </source>
</evidence>
<gene>
    <name evidence="2" type="ORF">GDO86_012284</name>
</gene>
<dbReference type="OrthoDB" id="1045822at2759"/>
<dbReference type="Pfam" id="PF04749">
    <property type="entry name" value="PLAC8"/>
    <property type="match status" value="1"/>
</dbReference>
<evidence type="ECO:0008006" key="4">
    <source>
        <dbReference type="Google" id="ProtNLM"/>
    </source>
</evidence>
<evidence type="ECO:0000313" key="2">
    <source>
        <dbReference type="EMBL" id="KAG8433856.1"/>
    </source>
</evidence>
<reference evidence="2" key="1">
    <citation type="thesis" date="2020" institute="ProQuest LLC" country="789 East Eisenhower Parkway, Ann Arbor, MI, USA">
        <title>Comparative Genomics and Chromosome Evolution.</title>
        <authorList>
            <person name="Mudd A.B."/>
        </authorList>
    </citation>
    <scope>NUCLEOTIDE SEQUENCE</scope>
    <source>
        <strain evidence="2">Female2</strain>
        <tissue evidence="2">Blood</tissue>
    </source>
</reference>
<dbReference type="NCBIfam" id="TIGR01571">
    <property type="entry name" value="A_thal_Cys_rich"/>
    <property type="match status" value="1"/>
</dbReference>
<accession>A0A8T2IUL9</accession>
<protein>
    <recommendedName>
        <fullName evidence="4">Cornifelin</fullName>
    </recommendedName>
</protein>
<sequence length="181" mass="20345">MSTKSSNPVQDIQEPTRIQPAVPMAPVTAQPQAAGPNIVVNVQNSMNANGLNRGENAINEIPYVPNPWRTGIFHCCSDFEVCLFGALCPFLLPCYVASLYNESCWLGCLPGAMFALRTGIRERYRITGTVMKDYYAVCCCSLCSFCQMAREIKCQKREPSRFFKPRYDYHGPFRPQPSNWG</sequence>
<dbReference type="EMBL" id="JAACNH010000008">
    <property type="protein sequence ID" value="KAG8433856.1"/>
    <property type="molecule type" value="Genomic_DNA"/>
</dbReference>
<comment type="similarity">
    <text evidence="1">Belongs to the cornifelin family.</text>
</comment>
<dbReference type="InterPro" id="IPR006461">
    <property type="entry name" value="PLAC_motif_containing"/>
</dbReference>
<comment type="caution">
    <text evidence="2">The sequence shown here is derived from an EMBL/GenBank/DDBJ whole genome shotgun (WGS) entry which is preliminary data.</text>
</comment>
<proteinExistence type="inferred from homology"/>
<evidence type="ECO:0000256" key="1">
    <source>
        <dbReference type="ARBA" id="ARBA00009024"/>
    </source>
</evidence>
<dbReference type="PANTHER" id="PTHR15907">
    <property type="entry name" value="DUF614 FAMILY PROTEIN-RELATED"/>
    <property type="match status" value="1"/>
</dbReference>